<gene>
    <name evidence="1" type="ORF">KC717_03790</name>
</gene>
<dbReference type="AlphaFoldDB" id="A0A955L858"/>
<dbReference type="EMBL" id="JAGQLH010000042">
    <property type="protein sequence ID" value="MCA9385744.1"/>
    <property type="molecule type" value="Genomic_DNA"/>
</dbReference>
<organism evidence="1 2">
    <name type="scientific">Candidatus Dojkabacteria bacterium</name>
    <dbReference type="NCBI Taxonomy" id="2099670"/>
    <lineage>
        <taxon>Bacteria</taxon>
        <taxon>Candidatus Dojkabacteria</taxon>
    </lineage>
</organism>
<proteinExistence type="predicted"/>
<name>A0A955L858_9BACT</name>
<dbReference type="Proteomes" id="UP000754563">
    <property type="component" value="Unassembled WGS sequence"/>
</dbReference>
<evidence type="ECO:0000313" key="1">
    <source>
        <dbReference type="EMBL" id="MCA9385744.1"/>
    </source>
</evidence>
<evidence type="ECO:0008006" key="3">
    <source>
        <dbReference type="Google" id="ProtNLM"/>
    </source>
</evidence>
<protein>
    <recommendedName>
        <fullName evidence="3">DUF669 domain-containing protein</fullName>
    </recommendedName>
</protein>
<reference evidence="1" key="2">
    <citation type="journal article" date="2021" name="Microbiome">
        <title>Successional dynamics and alternative stable states in a saline activated sludge microbial community over 9 years.</title>
        <authorList>
            <person name="Wang Y."/>
            <person name="Ye J."/>
            <person name="Ju F."/>
            <person name="Liu L."/>
            <person name="Boyd J.A."/>
            <person name="Deng Y."/>
            <person name="Parks D.H."/>
            <person name="Jiang X."/>
            <person name="Yin X."/>
            <person name="Woodcroft B.J."/>
            <person name="Tyson G.W."/>
            <person name="Hugenholtz P."/>
            <person name="Polz M.F."/>
            <person name="Zhang T."/>
        </authorList>
    </citation>
    <scope>NUCLEOTIDE SEQUENCE</scope>
    <source>
        <strain evidence="1">HKST-UBA11</strain>
    </source>
</reference>
<reference evidence="1" key="1">
    <citation type="submission" date="2020-04" db="EMBL/GenBank/DDBJ databases">
        <authorList>
            <person name="Zhang T."/>
        </authorList>
    </citation>
    <scope>NUCLEOTIDE SEQUENCE</scope>
    <source>
        <strain evidence="1">HKST-UBA11</strain>
    </source>
</reference>
<evidence type="ECO:0000313" key="2">
    <source>
        <dbReference type="Proteomes" id="UP000754563"/>
    </source>
</evidence>
<sequence>MTKWNNFNDVEEQMSYELIPHKTIAKVQMYIKQGNHLTDEFKDGYATLSKSGTSVYLACEFVILEDEYEHRKIWSNIGLRSDNSALYGEIGRSTIRAILDSAHSLHPKDKSPEAEKQRVIKSFADLDNLVCVAEITINDKGDKPRNEIKTFITPAHPRYEEYMGSRSGKFAINNNVQKQAPTSEEFLEDKIPF</sequence>
<accession>A0A955L858</accession>
<comment type="caution">
    <text evidence="1">The sequence shown here is derived from an EMBL/GenBank/DDBJ whole genome shotgun (WGS) entry which is preliminary data.</text>
</comment>